<dbReference type="Pfam" id="PF08240">
    <property type="entry name" value="ADH_N"/>
    <property type="match status" value="1"/>
</dbReference>
<proteinExistence type="inferred from homology"/>
<dbReference type="PANTHER" id="PTHR45348:SF7">
    <property type="entry name" value="ZINC BINDING OXIDOREDUCTASE, PUTATIVE-RELATED"/>
    <property type="match status" value="1"/>
</dbReference>
<evidence type="ECO:0000256" key="2">
    <source>
        <dbReference type="ARBA" id="ARBA00023002"/>
    </source>
</evidence>
<reference evidence="4" key="1">
    <citation type="journal article" date="2023" name="Mol. Phylogenet. Evol.">
        <title>Genome-scale phylogeny and comparative genomics of the fungal order Sordariales.</title>
        <authorList>
            <person name="Hensen N."/>
            <person name="Bonometti L."/>
            <person name="Westerberg I."/>
            <person name="Brannstrom I.O."/>
            <person name="Guillou S."/>
            <person name="Cros-Aarteil S."/>
            <person name="Calhoun S."/>
            <person name="Haridas S."/>
            <person name="Kuo A."/>
            <person name="Mondo S."/>
            <person name="Pangilinan J."/>
            <person name="Riley R."/>
            <person name="LaButti K."/>
            <person name="Andreopoulos B."/>
            <person name="Lipzen A."/>
            <person name="Chen C."/>
            <person name="Yan M."/>
            <person name="Daum C."/>
            <person name="Ng V."/>
            <person name="Clum A."/>
            <person name="Steindorff A."/>
            <person name="Ohm R.A."/>
            <person name="Martin F."/>
            <person name="Silar P."/>
            <person name="Natvig D.O."/>
            <person name="Lalanne C."/>
            <person name="Gautier V."/>
            <person name="Ament-Velasquez S.L."/>
            <person name="Kruys A."/>
            <person name="Hutchinson M.I."/>
            <person name="Powell A.J."/>
            <person name="Barry K."/>
            <person name="Miller A.N."/>
            <person name="Grigoriev I.V."/>
            <person name="Debuchy R."/>
            <person name="Gladieux P."/>
            <person name="Hiltunen Thoren M."/>
            <person name="Johannesson H."/>
        </authorList>
    </citation>
    <scope>NUCLEOTIDE SEQUENCE</scope>
    <source>
        <strain evidence="4">PSN243</strain>
    </source>
</reference>
<accession>A0AAV9GZF3</accession>
<dbReference type="PANTHER" id="PTHR45348">
    <property type="entry name" value="HYPOTHETICAL OXIDOREDUCTASE (EUROFUNG)"/>
    <property type="match status" value="1"/>
</dbReference>
<comment type="similarity">
    <text evidence="1">Belongs to the zinc-containing alcohol dehydrogenase family.</text>
</comment>
<dbReference type="Gene3D" id="3.40.50.720">
    <property type="entry name" value="NAD(P)-binding Rossmann-like Domain"/>
    <property type="match status" value="1"/>
</dbReference>
<dbReference type="InterPro" id="IPR013154">
    <property type="entry name" value="ADH-like_N"/>
</dbReference>
<keyword evidence="5" id="KW-1185">Reference proteome</keyword>
<dbReference type="InterPro" id="IPR011032">
    <property type="entry name" value="GroES-like_sf"/>
</dbReference>
<sequence>MRALILNAENKTASVQETVRPQPGSGEVLVRVHSVALNPVDALCVFNPIGKTGRVVGADFAGTVVESDSSTIKPGQRVGGFVQGANSLNDRPGAFAEYVVSPSDLVWVVPDSMTFDQAAAVSLCALTAAQALFHRLGLPSPFEWSNKSTDEAASTITGDLTFFVYGASTSVGLYAAQLLRAACEAKGIRLRLIGAASKKHFSMLKAAPYGYDALVDYRDPNWMEQTRQAAGSNGIRYSIDCISEGETVKQVVGVLTQGSKLAIVRSLEGGAWSSEGVDLNSLFYGAVWEGLGVDIAYENMVVPATKDSRSFAVAFYRWLSSSAALEANPIRLMPGGLDRIVADGFALLGPGSMTDRVQGRTESWMQPVRGEKLVYRV</sequence>
<evidence type="ECO:0000313" key="5">
    <source>
        <dbReference type="Proteomes" id="UP001321760"/>
    </source>
</evidence>
<comment type="caution">
    <text evidence="4">The sequence shown here is derived from an EMBL/GenBank/DDBJ whole genome shotgun (WGS) entry which is preliminary data.</text>
</comment>
<dbReference type="CDD" id="cd08249">
    <property type="entry name" value="enoyl_reductase_like"/>
    <property type="match status" value="1"/>
</dbReference>
<dbReference type="Pfam" id="PF00107">
    <property type="entry name" value="ADH_zinc_N"/>
    <property type="match status" value="1"/>
</dbReference>
<dbReference type="Proteomes" id="UP001321760">
    <property type="component" value="Unassembled WGS sequence"/>
</dbReference>
<dbReference type="InterPro" id="IPR020843">
    <property type="entry name" value="ER"/>
</dbReference>
<dbReference type="InterPro" id="IPR013149">
    <property type="entry name" value="ADH-like_C"/>
</dbReference>
<evidence type="ECO:0000313" key="4">
    <source>
        <dbReference type="EMBL" id="KAK4452707.1"/>
    </source>
</evidence>
<dbReference type="SUPFAM" id="SSF51735">
    <property type="entry name" value="NAD(P)-binding Rossmann-fold domains"/>
    <property type="match status" value="1"/>
</dbReference>
<evidence type="ECO:0000256" key="1">
    <source>
        <dbReference type="ARBA" id="ARBA00008072"/>
    </source>
</evidence>
<dbReference type="AlphaFoldDB" id="A0AAV9GZF3"/>
<dbReference type="Gene3D" id="3.90.180.10">
    <property type="entry name" value="Medium-chain alcohol dehydrogenases, catalytic domain"/>
    <property type="match status" value="1"/>
</dbReference>
<dbReference type="GO" id="GO:0016651">
    <property type="term" value="F:oxidoreductase activity, acting on NAD(P)H"/>
    <property type="evidence" value="ECO:0007669"/>
    <property type="project" value="InterPro"/>
</dbReference>
<protein>
    <submittedName>
        <fullName evidence="4">Chaperonin 10-like protein</fullName>
    </submittedName>
</protein>
<organism evidence="4 5">
    <name type="scientific">Podospora aff. communis PSN243</name>
    <dbReference type="NCBI Taxonomy" id="3040156"/>
    <lineage>
        <taxon>Eukaryota</taxon>
        <taxon>Fungi</taxon>
        <taxon>Dikarya</taxon>
        <taxon>Ascomycota</taxon>
        <taxon>Pezizomycotina</taxon>
        <taxon>Sordariomycetes</taxon>
        <taxon>Sordariomycetidae</taxon>
        <taxon>Sordariales</taxon>
        <taxon>Podosporaceae</taxon>
        <taxon>Podospora</taxon>
    </lineage>
</organism>
<dbReference type="InterPro" id="IPR036291">
    <property type="entry name" value="NAD(P)-bd_dom_sf"/>
</dbReference>
<dbReference type="EMBL" id="MU865923">
    <property type="protein sequence ID" value="KAK4452707.1"/>
    <property type="molecule type" value="Genomic_DNA"/>
</dbReference>
<reference evidence="4" key="2">
    <citation type="submission" date="2023-05" db="EMBL/GenBank/DDBJ databases">
        <authorList>
            <consortium name="Lawrence Berkeley National Laboratory"/>
            <person name="Steindorff A."/>
            <person name="Hensen N."/>
            <person name="Bonometti L."/>
            <person name="Westerberg I."/>
            <person name="Brannstrom I.O."/>
            <person name="Guillou S."/>
            <person name="Cros-Aarteil S."/>
            <person name="Calhoun S."/>
            <person name="Haridas S."/>
            <person name="Kuo A."/>
            <person name="Mondo S."/>
            <person name="Pangilinan J."/>
            <person name="Riley R."/>
            <person name="Labutti K."/>
            <person name="Andreopoulos B."/>
            <person name="Lipzen A."/>
            <person name="Chen C."/>
            <person name="Yanf M."/>
            <person name="Daum C."/>
            <person name="Ng V."/>
            <person name="Clum A."/>
            <person name="Ohm R."/>
            <person name="Martin F."/>
            <person name="Silar P."/>
            <person name="Natvig D."/>
            <person name="Lalanne C."/>
            <person name="Gautier V."/>
            <person name="Ament-Velasquez S.L."/>
            <person name="Kruys A."/>
            <person name="Hutchinson M.I."/>
            <person name="Powell A.J."/>
            <person name="Barry K."/>
            <person name="Miller A.N."/>
            <person name="Grigoriev I.V."/>
            <person name="Debuchy R."/>
            <person name="Gladieux P."/>
            <person name="Thoren M.H."/>
            <person name="Johannesson H."/>
        </authorList>
    </citation>
    <scope>NUCLEOTIDE SEQUENCE</scope>
    <source>
        <strain evidence="4">PSN243</strain>
    </source>
</reference>
<feature type="domain" description="Enoyl reductase (ER)" evidence="3">
    <location>
        <begin position="8"/>
        <end position="325"/>
    </location>
</feature>
<name>A0AAV9GZF3_9PEZI</name>
<dbReference type="InterPro" id="IPR047122">
    <property type="entry name" value="Trans-enoyl_RdTase-like"/>
</dbReference>
<evidence type="ECO:0000259" key="3">
    <source>
        <dbReference type="SMART" id="SM00829"/>
    </source>
</evidence>
<keyword evidence="2" id="KW-0560">Oxidoreductase</keyword>
<dbReference type="SUPFAM" id="SSF50129">
    <property type="entry name" value="GroES-like"/>
    <property type="match status" value="1"/>
</dbReference>
<dbReference type="SMART" id="SM00829">
    <property type="entry name" value="PKS_ER"/>
    <property type="match status" value="1"/>
</dbReference>
<gene>
    <name evidence="4" type="ORF">QBC34DRAFT_398119</name>
</gene>